<evidence type="ECO:0000313" key="1">
    <source>
        <dbReference type="EMBL" id="EFV02737.1"/>
    </source>
</evidence>
<sequence length="70" mass="7972">MVWRVAALNANNNLYYIIESSDVKRGGWFPAEKAPRFSEKPMPFDGSGLILYNEGNHRIAILAGRHRAQR</sequence>
<dbReference type="STRING" id="887929.HMP0721_0211"/>
<proteinExistence type="predicted"/>
<accession>E6MDX8</accession>
<dbReference type="Proteomes" id="UP000004754">
    <property type="component" value="Unassembled WGS sequence"/>
</dbReference>
<reference evidence="1 2" key="1">
    <citation type="submission" date="2010-12" db="EMBL/GenBank/DDBJ databases">
        <authorList>
            <person name="Muzny D."/>
            <person name="Qin X."/>
            <person name="Deng J."/>
            <person name="Jiang H."/>
            <person name="Liu Y."/>
            <person name="Qu J."/>
            <person name="Song X.-Z."/>
            <person name="Zhang L."/>
            <person name="Thornton R."/>
            <person name="Coyle M."/>
            <person name="Francisco L."/>
            <person name="Jackson L."/>
            <person name="Javaid M."/>
            <person name="Korchina V."/>
            <person name="Kovar C."/>
            <person name="Mata R."/>
            <person name="Mathew T."/>
            <person name="Ngo R."/>
            <person name="Nguyen L."/>
            <person name="Nguyen N."/>
            <person name="Okwuonu G."/>
            <person name="Ongeri F."/>
            <person name="Pham C."/>
            <person name="Simmons D."/>
            <person name="Wilczek-Boney K."/>
            <person name="Hale W."/>
            <person name="Jakkamsetti A."/>
            <person name="Pham P."/>
            <person name="Ruth R."/>
            <person name="San Lucas F."/>
            <person name="Warren J."/>
            <person name="Zhang J."/>
            <person name="Zhao Z."/>
            <person name="Zhou C."/>
            <person name="Zhu D."/>
            <person name="Lee S."/>
            <person name="Bess C."/>
            <person name="Blankenburg K."/>
            <person name="Forbes L."/>
            <person name="Fu Q."/>
            <person name="Gubbala S."/>
            <person name="Hirani K."/>
            <person name="Jayaseelan J.C."/>
            <person name="Lara F."/>
            <person name="Munidasa M."/>
            <person name="Palculict T."/>
            <person name="Patil S."/>
            <person name="Pu L.-L."/>
            <person name="Saada N."/>
            <person name="Tang L."/>
            <person name="Weissenberger G."/>
            <person name="Zhu Y."/>
            <person name="Hemphill L."/>
            <person name="Shang Y."/>
            <person name="Youmans B."/>
            <person name="Ayvaz T."/>
            <person name="Ross M."/>
            <person name="Santibanez J."/>
            <person name="Aqrawi P."/>
            <person name="Gross S."/>
            <person name="Joshi V."/>
            <person name="Fowler G."/>
            <person name="Nazareth L."/>
            <person name="Reid J."/>
            <person name="Worley K."/>
            <person name="Petrosino J."/>
            <person name="Highlander S."/>
            <person name="Gibbs R."/>
        </authorList>
    </citation>
    <scope>NUCLEOTIDE SEQUENCE [LARGE SCALE GENOMIC DNA]</scope>
    <source>
        <strain evidence="1 2">ATCC 23263</strain>
    </source>
</reference>
<dbReference type="HOGENOM" id="CLU_2754752_0_0_9"/>
<dbReference type="AlphaFoldDB" id="E6MDX8"/>
<organism evidence="1 2">
    <name type="scientific">Pseudoramibacter alactolyticus ATCC 23263</name>
    <dbReference type="NCBI Taxonomy" id="887929"/>
    <lineage>
        <taxon>Bacteria</taxon>
        <taxon>Bacillati</taxon>
        <taxon>Bacillota</taxon>
        <taxon>Clostridia</taxon>
        <taxon>Eubacteriales</taxon>
        <taxon>Eubacteriaceae</taxon>
        <taxon>Pseudoramibacter</taxon>
    </lineage>
</organism>
<dbReference type="EMBL" id="AEQN01000005">
    <property type="protein sequence ID" value="EFV02737.1"/>
    <property type="molecule type" value="Genomic_DNA"/>
</dbReference>
<protein>
    <submittedName>
        <fullName evidence="1">Uncharacterized protein</fullName>
    </submittedName>
</protein>
<comment type="caution">
    <text evidence="1">The sequence shown here is derived from an EMBL/GenBank/DDBJ whole genome shotgun (WGS) entry which is preliminary data.</text>
</comment>
<keyword evidence="2" id="KW-1185">Reference proteome</keyword>
<gene>
    <name evidence="1" type="ORF">HMP0721_0211</name>
</gene>
<evidence type="ECO:0000313" key="2">
    <source>
        <dbReference type="Proteomes" id="UP000004754"/>
    </source>
</evidence>
<name>E6MDX8_9FIRM</name>